<organism evidence="8 9">
    <name type="scientific">Ganoderma sinense ZZ0214-1</name>
    <dbReference type="NCBI Taxonomy" id="1077348"/>
    <lineage>
        <taxon>Eukaryota</taxon>
        <taxon>Fungi</taxon>
        <taxon>Dikarya</taxon>
        <taxon>Basidiomycota</taxon>
        <taxon>Agaricomycotina</taxon>
        <taxon>Agaricomycetes</taxon>
        <taxon>Polyporales</taxon>
        <taxon>Polyporaceae</taxon>
        <taxon>Ganoderma</taxon>
    </lineage>
</organism>
<keyword evidence="9" id="KW-1185">Reference proteome</keyword>
<feature type="transmembrane region" description="Helical" evidence="6">
    <location>
        <begin position="563"/>
        <end position="581"/>
    </location>
</feature>
<comment type="caution">
    <text evidence="8">The sequence shown here is derived from an EMBL/GenBank/DDBJ whole genome shotgun (WGS) entry which is preliminary data.</text>
</comment>
<feature type="transmembrane region" description="Helical" evidence="6">
    <location>
        <begin position="308"/>
        <end position="330"/>
    </location>
</feature>
<sequence length="644" mass="71176">MDLFRETVAGQLIYYGSRKKVLSYPEEHPNWIVPARYTGAIVGDTSRRPSPQPSPVQPGPLASRVSTQPSHRETFYTSREEVDRPLQEGATRLPAIQTGRRGSHSSTETAVVSQKKRGKKTLQGGELRDREATDASRVWEGEVRTVDNITSLPKDPNCVDWYGPDDPDNPRNWSLFKKCFVTFDVCFLTFSIYMGSSIVAPSIEALAAYFGVSTVVSTLTLTLFVVGYGVGPMFLAPLSEIPAIGRNAPYILTLAIFVGLQPAVATAKAPATYFILRFLSGFFGSPALATGGASIADMFEPKKRAYGIGVWGMSAVCGPTLGPLIGGFAFDALGWRWTIWPLFFLSSASLVWLTFLMPETSSANILYRRAKRLRRRTGNANLYSMGEVVQRSMTGREIAMMTLVRPFILNTEPIVGLLNLYIGFVYSLLYTFLATFPLVFQNIHGFNSGEEGLAFMGLFVGALVSYAGFCAYAYYSLEPLFDRKGGTIDPEDRLIPAMFGCWWIPVCLFGFGWTSVGSIHWIVPIIFSSFFSVGTFLLFQAILNYESDAYPDYAASVLAGNDLFRSIMASAFPLFAVQMFRNLEKLNGPRAFPVAWGCVLLGCIGIAMCPLPFIFYRYGARIRRFSKYATSETPREANNTKGDA</sequence>
<evidence type="ECO:0000256" key="1">
    <source>
        <dbReference type="ARBA" id="ARBA00004141"/>
    </source>
</evidence>
<dbReference type="InterPro" id="IPR011701">
    <property type="entry name" value="MFS"/>
</dbReference>
<name>A0A2G8S218_9APHY</name>
<feature type="transmembrane region" description="Helical" evidence="6">
    <location>
        <begin position="342"/>
        <end position="367"/>
    </location>
</feature>
<reference evidence="8 9" key="1">
    <citation type="journal article" date="2015" name="Sci. Rep.">
        <title>Chromosome-level genome map provides insights into diverse defense mechanisms in the medicinal fungus Ganoderma sinense.</title>
        <authorList>
            <person name="Zhu Y."/>
            <person name="Xu J."/>
            <person name="Sun C."/>
            <person name="Zhou S."/>
            <person name="Xu H."/>
            <person name="Nelson D.R."/>
            <person name="Qian J."/>
            <person name="Song J."/>
            <person name="Luo H."/>
            <person name="Xiang L."/>
            <person name="Li Y."/>
            <person name="Xu Z."/>
            <person name="Ji A."/>
            <person name="Wang L."/>
            <person name="Lu S."/>
            <person name="Hayward A."/>
            <person name="Sun W."/>
            <person name="Li X."/>
            <person name="Schwartz D.C."/>
            <person name="Wang Y."/>
            <person name="Chen S."/>
        </authorList>
    </citation>
    <scope>NUCLEOTIDE SEQUENCE [LARGE SCALE GENOMIC DNA]</scope>
    <source>
        <strain evidence="8 9">ZZ0214-1</strain>
    </source>
</reference>
<feature type="transmembrane region" description="Helical" evidence="6">
    <location>
        <begin position="179"/>
        <end position="200"/>
    </location>
</feature>
<proteinExistence type="predicted"/>
<dbReference type="STRING" id="1077348.A0A2G8S218"/>
<evidence type="ECO:0000313" key="8">
    <source>
        <dbReference type="EMBL" id="PIL27608.1"/>
    </source>
</evidence>
<dbReference type="SUPFAM" id="SSF103473">
    <property type="entry name" value="MFS general substrate transporter"/>
    <property type="match status" value="1"/>
</dbReference>
<feature type="transmembrane region" description="Helical" evidence="6">
    <location>
        <begin position="452"/>
        <end position="474"/>
    </location>
</feature>
<feature type="compositionally biased region" description="Basic and acidic residues" evidence="5">
    <location>
        <begin position="70"/>
        <end position="86"/>
    </location>
</feature>
<feature type="transmembrane region" description="Helical" evidence="6">
    <location>
        <begin position="519"/>
        <end position="543"/>
    </location>
</feature>
<feature type="transmembrane region" description="Helical" evidence="6">
    <location>
        <begin position="494"/>
        <end position="513"/>
    </location>
</feature>
<feature type="domain" description="Major facilitator superfamily (MFS) profile" evidence="7">
    <location>
        <begin position="181"/>
        <end position="621"/>
    </location>
</feature>
<dbReference type="OrthoDB" id="3357846at2759"/>
<comment type="subcellular location">
    <subcellularLocation>
        <location evidence="1">Membrane</location>
        <topology evidence="1">Multi-pass membrane protein</topology>
    </subcellularLocation>
</comment>
<gene>
    <name evidence="8" type="ORF">GSI_10760</name>
</gene>
<dbReference type="PANTHER" id="PTHR23502:SF23">
    <property type="entry name" value="FLUCONAZOLE RESISTANCE PROTEIN 1"/>
    <property type="match status" value="1"/>
</dbReference>
<dbReference type="AlphaFoldDB" id="A0A2G8S218"/>
<accession>A0A2G8S218</accession>
<dbReference type="FunFam" id="1.20.1250.20:FF:000011">
    <property type="entry name" value="MFS multidrug transporter, putative"/>
    <property type="match status" value="1"/>
</dbReference>
<dbReference type="PANTHER" id="PTHR23502">
    <property type="entry name" value="MAJOR FACILITATOR SUPERFAMILY"/>
    <property type="match status" value="1"/>
</dbReference>
<feature type="transmembrane region" description="Helical" evidence="6">
    <location>
        <begin position="206"/>
        <end position="236"/>
    </location>
</feature>
<evidence type="ECO:0000313" key="9">
    <source>
        <dbReference type="Proteomes" id="UP000230002"/>
    </source>
</evidence>
<protein>
    <submittedName>
        <fullName evidence="8">MFS general substrate transporter</fullName>
    </submittedName>
</protein>
<dbReference type="Pfam" id="PF07690">
    <property type="entry name" value="MFS_1"/>
    <property type="match status" value="1"/>
</dbReference>
<feature type="transmembrane region" description="Helical" evidence="6">
    <location>
        <begin position="593"/>
        <end position="616"/>
    </location>
</feature>
<dbReference type="EMBL" id="AYKW01000034">
    <property type="protein sequence ID" value="PIL27608.1"/>
    <property type="molecule type" value="Genomic_DNA"/>
</dbReference>
<evidence type="ECO:0000259" key="7">
    <source>
        <dbReference type="PROSITE" id="PS50850"/>
    </source>
</evidence>
<dbReference type="InterPro" id="IPR036259">
    <property type="entry name" value="MFS_trans_sf"/>
</dbReference>
<keyword evidence="3 6" id="KW-1133">Transmembrane helix</keyword>
<evidence type="ECO:0000256" key="3">
    <source>
        <dbReference type="ARBA" id="ARBA00022989"/>
    </source>
</evidence>
<dbReference type="CDD" id="cd17323">
    <property type="entry name" value="MFS_Tpo1_MDR_like"/>
    <property type="match status" value="1"/>
</dbReference>
<dbReference type="PROSITE" id="PS50850">
    <property type="entry name" value="MFS"/>
    <property type="match status" value="1"/>
</dbReference>
<dbReference type="Gene3D" id="1.20.1250.20">
    <property type="entry name" value="MFS general substrate transporter like domains"/>
    <property type="match status" value="1"/>
</dbReference>
<feature type="transmembrane region" description="Helical" evidence="6">
    <location>
        <begin position="414"/>
        <end position="440"/>
    </location>
</feature>
<dbReference type="Proteomes" id="UP000230002">
    <property type="component" value="Unassembled WGS sequence"/>
</dbReference>
<evidence type="ECO:0000256" key="2">
    <source>
        <dbReference type="ARBA" id="ARBA00022692"/>
    </source>
</evidence>
<evidence type="ECO:0000256" key="6">
    <source>
        <dbReference type="SAM" id="Phobius"/>
    </source>
</evidence>
<feature type="region of interest" description="Disordered" evidence="5">
    <location>
        <begin position="42"/>
        <end position="134"/>
    </location>
</feature>
<dbReference type="InterPro" id="IPR020846">
    <property type="entry name" value="MFS_dom"/>
</dbReference>
<keyword evidence="4 6" id="KW-0472">Membrane</keyword>
<keyword evidence="2 6" id="KW-0812">Transmembrane</keyword>
<feature type="transmembrane region" description="Helical" evidence="6">
    <location>
        <begin position="273"/>
        <end position="296"/>
    </location>
</feature>
<dbReference type="GO" id="GO:0015244">
    <property type="term" value="F:fluconazole transmembrane transporter activity"/>
    <property type="evidence" value="ECO:0007669"/>
    <property type="project" value="TreeGrafter"/>
</dbReference>
<evidence type="ECO:0000256" key="5">
    <source>
        <dbReference type="SAM" id="MobiDB-lite"/>
    </source>
</evidence>
<dbReference type="GO" id="GO:1990961">
    <property type="term" value="P:xenobiotic detoxification by transmembrane export across the plasma membrane"/>
    <property type="evidence" value="ECO:0007669"/>
    <property type="project" value="TreeGrafter"/>
</dbReference>
<evidence type="ECO:0000256" key="4">
    <source>
        <dbReference type="ARBA" id="ARBA00023136"/>
    </source>
</evidence>
<dbReference type="GO" id="GO:0005886">
    <property type="term" value="C:plasma membrane"/>
    <property type="evidence" value="ECO:0007669"/>
    <property type="project" value="TreeGrafter"/>
</dbReference>